<dbReference type="GO" id="GO:0006865">
    <property type="term" value="P:amino acid transport"/>
    <property type="evidence" value="ECO:0007669"/>
    <property type="project" value="TreeGrafter"/>
</dbReference>
<sequence length="228" mass="25382">MDLQIVMEYAPEIMTGVVITIKLVVVTMILGLLLAVPLALCRNSKSRWLSIPVYGYIYFFRGTPLLVQLFIIYYGFSQFESVRESFLWNFLADSYWCSIIAFTLNTAAYTAEILRGAIKSVPQGQIEAALSVGMSPVKLYTRIILPQAALIALPGYSNESVLMMKGTSLASTVALLEVTGITRNLIAETFMPVELFFLAGVIYMILSTIMIWGFKLIELSLSRFRTAG</sequence>
<comment type="similarity">
    <text evidence="2">Belongs to the binding-protein-dependent transport system permease family. HisMQ subfamily.</text>
</comment>
<proteinExistence type="inferred from homology"/>
<dbReference type="RefSeq" id="WP_228853930.1">
    <property type="nucleotide sequence ID" value="NZ_AP024086.1"/>
</dbReference>
<evidence type="ECO:0000256" key="1">
    <source>
        <dbReference type="ARBA" id="ARBA00004429"/>
    </source>
</evidence>
<reference evidence="11" key="1">
    <citation type="submission" date="2020-09" db="EMBL/GenBank/DDBJ databases">
        <title>Desulfogranum mesoprofundum gen. nov., sp. nov., a novel mesophilic, sulfate-reducing chemolithoautotroph isolated from a deep-sea hydrothermal vent chimney in the Suiyo Seamount.</title>
        <authorList>
            <person name="Hashimoto Y."/>
            <person name="Nakagawa S."/>
        </authorList>
    </citation>
    <scope>NUCLEOTIDE SEQUENCE</scope>
    <source>
        <strain evidence="11">KT2</strain>
    </source>
</reference>
<keyword evidence="5" id="KW-0997">Cell inner membrane</keyword>
<dbReference type="CDD" id="cd06261">
    <property type="entry name" value="TM_PBP2"/>
    <property type="match status" value="1"/>
</dbReference>
<feature type="transmembrane region" description="Helical" evidence="9">
    <location>
        <begin position="96"/>
        <end position="118"/>
    </location>
</feature>
<dbReference type="GO" id="GO:0022857">
    <property type="term" value="F:transmembrane transporter activity"/>
    <property type="evidence" value="ECO:0007669"/>
    <property type="project" value="InterPro"/>
</dbReference>
<dbReference type="GO" id="GO:0043190">
    <property type="term" value="C:ATP-binding cassette (ABC) transporter complex"/>
    <property type="evidence" value="ECO:0007669"/>
    <property type="project" value="InterPro"/>
</dbReference>
<evidence type="ECO:0000256" key="4">
    <source>
        <dbReference type="ARBA" id="ARBA00022475"/>
    </source>
</evidence>
<dbReference type="PROSITE" id="PS50928">
    <property type="entry name" value="ABC_TM1"/>
    <property type="match status" value="1"/>
</dbReference>
<dbReference type="KEGG" id="dbk:DGMP_21750"/>
<keyword evidence="6 9" id="KW-0812">Transmembrane</keyword>
<evidence type="ECO:0000256" key="3">
    <source>
        <dbReference type="ARBA" id="ARBA00022448"/>
    </source>
</evidence>
<evidence type="ECO:0000256" key="9">
    <source>
        <dbReference type="RuleBase" id="RU363032"/>
    </source>
</evidence>
<dbReference type="AlphaFoldDB" id="A0A8D5FH23"/>
<evidence type="ECO:0000256" key="6">
    <source>
        <dbReference type="ARBA" id="ARBA00022692"/>
    </source>
</evidence>
<comment type="subcellular location">
    <subcellularLocation>
        <location evidence="1">Cell inner membrane</location>
        <topology evidence="1">Multi-pass membrane protein</topology>
    </subcellularLocation>
    <subcellularLocation>
        <location evidence="9">Cell membrane</location>
        <topology evidence="9">Multi-pass membrane protein</topology>
    </subcellularLocation>
</comment>
<evidence type="ECO:0000256" key="8">
    <source>
        <dbReference type="ARBA" id="ARBA00023136"/>
    </source>
</evidence>
<dbReference type="PANTHER" id="PTHR30614:SF10">
    <property type="entry name" value="ARGININE ABC TRANSPORTER PERMEASE PROTEIN ARTM"/>
    <property type="match status" value="1"/>
</dbReference>
<evidence type="ECO:0000256" key="7">
    <source>
        <dbReference type="ARBA" id="ARBA00022989"/>
    </source>
</evidence>
<feature type="transmembrane region" description="Helical" evidence="9">
    <location>
        <begin position="13"/>
        <end position="41"/>
    </location>
</feature>
<evidence type="ECO:0000313" key="12">
    <source>
        <dbReference type="Proteomes" id="UP000826725"/>
    </source>
</evidence>
<evidence type="ECO:0000256" key="5">
    <source>
        <dbReference type="ARBA" id="ARBA00022519"/>
    </source>
</evidence>
<dbReference type="NCBIfam" id="TIGR01726">
    <property type="entry name" value="HEQRo_perm_3TM"/>
    <property type="match status" value="1"/>
</dbReference>
<accession>A0A8D5FH23</accession>
<keyword evidence="8 9" id="KW-0472">Membrane</keyword>
<dbReference type="PANTHER" id="PTHR30614">
    <property type="entry name" value="MEMBRANE COMPONENT OF AMINO ACID ABC TRANSPORTER"/>
    <property type="match status" value="1"/>
</dbReference>
<keyword evidence="12" id="KW-1185">Reference proteome</keyword>
<evidence type="ECO:0000313" key="11">
    <source>
        <dbReference type="EMBL" id="BCL61482.1"/>
    </source>
</evidence>
<dbReference type="InterPro" id="IPR043429">
    <property type="entry name" value="ArtM/GltK/GlnP/TcyL/YhdX-like"/>
</dbReference>
<evidence type="ECO:0000256" key="2">
    <source>
        <dbReference type="ARBA" id="ARBA00010072"/>
    </source>
</evidence>
<keyword evidence="3 9" id="KW-0813">Transport</keyword>
<organism evidence="11 12">
    <name type="scientific">Desulfomarina profundi</name>
    <dbReference type="NCBI Taxonomy" id="2772557"/>
    <lineage>
        <taxon>Bacteria</taxon>
        <taxon>Pseudomonadati</taxon>
        <taxon>Thermodesulfobacteriota</taxon>
        <taxon>Desulfobulbia</taxon>
        <taxon>Desulfobulbales</taxon>
        <taxon>Desulfobulbaceae</taxon>
        <taxon>Desulfomarina</taxon>
    </lineage>
</organism>
<gene>
    <name evidence="11" type="ORF">DGMP_21750</name>
</gene>
<feature type="domain" description="ABC transmembrane type-1" evidence="10">
    <location>
        <begin position="17"/>
        <end position="214"/>
    </location>
</feature>
<dbReference type="InterPro" id="IPR000515">
    <property type="entry name" value="MetI-like"/>
</dbReference>
<dbReference type="EMBL" id="AP024086">
    <property type="protein sequence ID" value="BCL61482.1"/>
    <property type="molecule type" value="Genomic_DNA"/>
</dbReference>
<keyword evidence="7 9" id="KW-1133">Transmembrane helix</keyword>
<dbReference type="Pfam" id="PF00528">
    <property type="entry name" value="BPD_transp_1"/>
    <property type="match status" value="1"/>
</dbReference>
<protein>
    <submittedName>
        <fullName evidence="11">ABC transporter permease</fullName>
    </submittedName>
</protein>
<evidence type="ECO:0000259" key="10">
    <source>
        <dbReference type="PROSITE" id="PS50928"/>
    </source>
</evidence>
<dbReference type="InterPro" id="IPR010065">
    <property type="entry name" value="AA_ABC_transptr_permease_3TM"/>
</dbReference>
<feature type="transmembrane region" description="Helical" evidence="9">
    <location>
        <begin position="53"/>
        <end position="76"/>
    </location>
</feature>
<keyword evidence="4" id="KW-1003">Cell membrane</keyword>
<dbReference type="Proteomes" id="UP000826725">
    <property type="component" value="Chromosome"/>
</dbReference>
<name>A0A8D5FH23_9BACT</name>
<feature type="transmembrane region" description="Helical" evidence="9">
    <location>
        <begin position="195"/>
        <end position="214"/>
    </location>
</feature>